<name>A0A1T4MRW5_9FUSO</name>
<sequence length="125" mass="12954">MKNKLKLLAILALAFSLFACEGKKEEAKPAATTTTEQPATPAPAVSADNAATESVANPPAVVEDVTVIEEGTVAVPTEEAQPAPKESAIDKAVDKGAAEIKADATKVEKDVNKAVDKVKVDPKDM</sequence>
<keyword evidence="4" id="KW-1185">Reference proteome</keyword>
<gene>
    <name evidence="3" type="ORF">SAMN02745174_01290</name>
</gene>
<feature type="region of interest" description="Disordered" evidence="1">
    <location>
        <begin position="25"/>
        <end position="55"/>
    </location>
</feature>
<protein>
    <submittedName>
        <fullName evidence="3">Uncharacterized protein</fullName>
    </submittedName>
</protein>
<dbReference type="EMBL" id="FUWX01000009">
    <property type="protein sequence ID" value="SJZ69515.1"/>
    <property type="molecule type" value="Genomic_DNA"/>
</dbReference>
<dbReference type="STRING" id="180163.SAMN02745174_01290"/>
<evidence type="ECO:0000256" key="2">
    <source>
        <dbReference type="SAM" id="SignalP"/>
    </source>
</evidence>
<keyword evidence="2" id="KW-0732">Signal</keyword>
<evidence type="ECO:0000313" key="3">
    <source>
        <dbReference type="EMBL" id="SJZ69515.1"/>
    </source>
</evidence>
<accession>A0A1T4MRW5</accession>
<dbReference type="AlphaFoldDB" id="A0A1T4MRW5"/>
<evidence type="ECO:0000313" key="4">
    <source>
        <dbReference type="Proteomes" id="UP000191153"/>
    </source>
</evidence>
<feature type="signal peptide" evidence="2">
    <location>
        <begin position="1"/>
        <end position="19"/>
    </location>
</feature>
<reference evidence="3 4" key="1">
    <citation type="submission" date="2017-02" db="EMBL/GenBank/DDBJ databases">
        <authorList>
            <person name="Peterson S.W."/>
        </authorList>
    </citation>
    <scope>NUCLEOTIDE SEQUENCE [LARGE SCALE GENOMIC DNA]</scope>
    <source>
        <strain evidence="3 4">ATCC 700028</strain>
    </source>
</reference>
<proteinExistence type="predicted"/>
<dbReference type="Proteomes" id="UP000191153">
    <property type="component" value="Unassembled WGS sequence"/>
</dbReference>
<dbReference type="PROSITE" id="PS51257">
    <property type="entry name" value="PROKAR_LIPOPROTEIN"/>
    <property type="match status" value="1"/>
</dbReference>
<dbReference type="RefSeq" id="WP_078693788.1">
    <property type="nucleotide sequence ID" value="NZ_FUWX01000009.1"/>
</dbReference>
<feature type="chain" id="PRO_5012233585" evidence="2">
    <location>
        <begin position="20"/>
        <end position="125"/>
    </location>
</feature>
<feature type="compositionally biased region" description="Low complexity" evidence="1">
    <location>
        <begin position="29"/>
        <end position="44"/>
    </location>
</feature>
<organism evidence="3 4">
    <name type="scientific">Cetobacterium ceti</name>
    <dbReference type="NCBI Taxonomy" id="180163"/>
    <lineage>
        <taxon>Bacteria</taxon>
        <taxon>Fusobacteriati</taxon>
        <taxon>Fusobacteriota</taxon>
        <taxon>Fusobacteriia</taxon>
        <taxon>Fusobacteriales</taxon>
        <taxon>Fusobacteriaceae</taxon>
        <taxon>Cetobacterium</taxon>
    </lineage>
</organism>
<evidence type="ECO:0000256" key="1">
    <source>
        <dbReference type="SAM" id="MobiDB-lite"/>
    </source>
</evidence>